<keyword evidence="2" id="KW-1185">Reference proteome</keyword>
<comment type="caution">
    <text evidence="1">The sequence shown here is derived from an EMBL/GenBank/DDBJ whole genome shotgun (WGS) entry which is preliminary data.</text>
</comment>
<proteinExistence type="predicted"/>
<gene>
    <name evidence="1" type="ORF">QVZ41_14350</name>
</gene>
<dbReference type="Proteomes" id="UP001168642">
    <property type="component" value="Unassembled WGS sequence"/>
</dbReference>
<accession>A0ABT8VVP2</accession>
<organism evidence="1 2">
    <name type="scientific">Wenyingzhuangia gilva</name>
    <dbReference type="NCBI Taxonomy" id="3057677"/>
    <lineage>
        <taxon>Bacteria</taxon>
        <taxon>Pseudomonadati</taxon>
        <taxon>Bacteroidota</taxon>
        <taxon>Flavobacteriia</taxon>
        <taxon>Flavobacteriales</taxon>
        <taxon>Flavobacteriaceae</taxon>
        <taxon>Wenyingzhuangia</taxon>
    </lineage>
</organism>
<evidence type="ECO:0000313" key="2">
    <source>
        <dbReference type="Proteomes" id="UP001168642"/>
    </source>
</evidence>
<reference evidence="1" key="1">
    <citation type="submission" date="2023-07" db="EMBL/GenBank/DDBJ databases">
        <title>Wenyingzhuangia sp. chi5 genome sequencing and assembly.</title>
        <authorList>
            <person name="Park S."/>
        </authorList>
    </citation>
    <scope>NUCLEOTIDE SEQUENCE</scope>
    <source>
        <strain evidence="1">Chi5</strain>
    </source>
</reference>
<dbReference type="RefSeq" id="WP_302885336.1">
    <property type="nucleotide sequence ID" value="NZ_JAUMIT010000021.1"/>
</dbReference>
<dbReference type="EMBL" id="JAUMIT010000021">
    <property type="protein sequence ID" value="MDO3696030.1"/>
    <property type="molecule type" value="Genomic_DNA"/>
</dbReference>
<protein>
    <submittedName>
        <fullName evidence="1">Uncharacterized protein</fullName>
    </submittedName>
</protein>
<sequence length="137" mass="15780">MIISQSCNNNDCGECFTPPEIFSFKIVDKTSGENLFTNGTYEAEQIEIINTLDNSKVNYTFISENNINIIQIEDIGWKTETVNIQVNISNVHIFDFYVNAERKKGECCSYTEYNNITIEGSEYELENKIGIYKIMKE</sequence>
<name>A0ABT8VVP2_9FLAO</name>
<evidence type="ECO:0000313" key="1">
    <source>
        <dbReference type="EMBL" id="MDO3696030.1"/>
    </source>
</evidence>